<dbReference type="PANTHER" id="PTHR20854:SF4">
    <property type="entry name" value="INOSITOL-1-MONOPHOSPHATASE-RELATED"/>
    <property type="match status" value="1"/>
</dbReference>
<dbReference type="SUPFAM" id="SSF56655">
    <property type="entry name" value="Carbohydrate phosphatase"/>
    <property type="match status" value="1"/>
</dbReference>
<keyword evidence="2 5" id="KW-0479">Metal-binding</keyword>
<dbReference type="GO" id="GO:0007165">
    <property type="term" value="P:signal transduction"/>
    <property type="evidence" value="ECO:0007669"/>
    <property type="project" value="TreeGrafter"/>
</dbReference>
<evidence type="ECO:0000256" key="4">
    <source>
        <dbReference type="ARBA" id="ARBA00022842"/>
    </source>
</evidence>
<sequence>MDRSEEDDPTPFLDFGDAVMKDAGELLRSHLGRSLSSAKGPFDLVTEADHAVESMFAERLSRSFPSHDMIGEERGLRRGEGESGYCWIIDPLDGTVNFAAGHPCFSVSLALFRHGSPVIGWVYDPVHDEQFRAVRGGGATLNGSLMGPSADRSCVLPVGLSTGFIEWALACSRGEMLAEVIRRFGKIRILGSQALHLCYVAAGRLRLAASVEAKLWDDAAGALIVAESGRRYSGLRGEPVFPIPPDSPLWAGARVGSLAGDDVTVEQILGMLGESGARVPGDGEGP</sequence>
<dbReference type="PRINTS" id="PR00377">
    <property type="entry name" value="IMPHPHTASES"/>
</dbReference>
<dbReference type="KEGG" id="tpla:ElP_41580"/>
<feature type="binding site" evidence="5">
    <location>
        <position position="93"/>
    </location>
    <ligand>
        <name>Mg(2+)</name>
        <dbReference type="ChEBI" id="CHEBI:18420"/>
        <label>2</label>
    </ligand>
</feature>
<name>A0A518H5W7_9BACT</name>
<dbReference type="GO" id="GO:0046872">
    <property type="term" value="F:metal ion binding"/>
    <property type="evidence" value="ECO:0007669"/>
    <property type="project" value="UniProtKB-KW"/>
</dbReference>
<dbReference type="GO" id="GO:0008934">
    <property type="term" value="F:inositol monophosphate 1-phosphatase activity"/>
    <property type="evidence" value="ECO:0007669"/>
    <property type="project" value="TreeGrafter"/>
</dbReference>
<keyword evidence="3 6" id="KW-0378">Hydrolase</keyword>
<feature type="binding site" evidence="5">
    <location>
        <position position="92"/>
    </location>
    <ligand>
        <name>Mg(2+)</name>
        <dbReference type="ChEBI" id="CHEBI:18420"/>
        <label>1</label>
        <note>catalytic</note>
    </ligand>
</feature>
<evidence type="ECO:0000313" key="7">
    <source>
        <dbReference type="Proteomes" id="UP000317835"/>
    </source>
</evidence>
<protein>
    <submittedName>
        <fullName evidence="6">Inositol-1-monophosphatase</fullName>
        <ecNumber evidence="6">3.1.3.25</ecNumber>
    </submittedName>
</protein>
<dbReference type="EMBL" id="CP036426">
    <property type="protein sequence ID" value="QDV36239.1"/>
    <property type="molecule type" value="Genomic_DNA"/>
</dbReference>
<dbReference type="FunFam" id="3.30.540.10:FF:000003">
    <property type="entry name" value="Inositol-1-monophosphatase"/>
    <property type="match status" value="1"/>
</dbReference>
<dbReference type="GO" id="GO:0006020">
    <property type="term" value="P:inositol metabolic process"/>
    <property type="evidence" value="ECO:0007669"/>
    <property type="project" value="TreeGrafter"/>
</dbReference>
<dbReference type="RefSeq" id="WP_197446209.1">
    <property type="nucleotide sequence ID" value="NZ_CP036426.1"/>
</dbReference>
<feature type="binding site" evidence="5">
    <location>
        <position position="90"/>
    </location>
    <ligand>
        <name>Mg(2+)</name>
        <dbReference type="ChEBI" id="CHEBI:18420"/>
        <label>2</label>
    </ligand>
</feature>
<dbReference type="Proteomes" id="UP000317835">
    <property type="component" value="Chromosome"/>
</dbReference>
<dbReference type="Pfam" id="PF00459">
    <property type="entry name" value="Inositol_P"/>
    <property type="match status" value="1"/>
</dbReference>
<dbReference type="AlphaFoldDB" id="A0A518H5W7"/>
<dbReference type="PANTHER" id="PTHR20854">
    <property type="entry name" value="INOSITOL MONOPHOSPHATASE"/>
    <property type="match status" value="1"/>
</dbReference>
<dbReference type="Gene3D" id="3.40.190.80">
    <property type="match status" value="1"/>
</dbReference>
<dbReference type="Gene3D" id="3.30.540.10">
    <property type="entry name" value="Fructose-1,6-Bisphosphatase, subunit A, domain 1"/>
    <property type="match status" value="1"/>
</dbReference>
<organism evidence="6 7">
    <name type="scientific">Tautonia plasticadhaerens</name>
    <dbReference type="NCBI Taxonomy" id="2527974"/>
    <lineage>
        <taxon>Bacteria</taxon>
        <taxon>Pseudomonadati</taxon>
        <taxon>Planctomycetota</taxon>
        <taxon>Planctomycetia</taxon>
        <taxon>Isosphaerales</taxon>
        <taxon>Isosphaeraceae</taxon>
        <taxon>Tautonia</taxon>
    </lineage>
</organism>
<evidence type="ECO:0000256" key="3">
    <source>
        <dbReference type="ARBA" id="ARBA00022801"/>
    </source>
</evidence>
<dbReference type="CDD" id="cd01637">
    <property type="entry name" value="IMPase_like"/>
    <property type="match status" value="1"/>
</dbReference>
<feature type="binding site" evidence="5">
    <location>
        <position position="72"/>
    </location>
    <ligand>
        <name>Mg(2+)</name>
        <dbReference type="ChEBI" id="CHEBI:18420"/>
        <label>1</label>
        <note>catalytic</note>
    </ligand>
</feature>
<evidence type="ECO:0000313" key="6">
    <source>
        <dbReference type="EMBL" id="QDV36239.1"/>
    </source>
</evidence>
<keyword evidence="4 5" id="KW-0460">Magnesium</keyword>
<proteinExistence type="predicted"/>
<dbReference type="EC" id="3.1.3.25" evidence="6"/>
<dbReference type="InterPro" id="IPR000760">
    <property type="entry name" value="Inositol_monophosphatase-like"/>
</dbReference>
<comment type="cofactor">
    <cofactor evidence="1 5">
        <name>Mg(2+)</name>
        <dbReference type="ChEBI" id="CHEBI:18420"/>
    </cofactor>
</comment>
<gene>
    <name evidence="6" type="primary">suhB_5</name>
    <name evidence="6" type="ORF">ElP_41580</name>
</gene>
<keyword evidence="7" id="KW-1185">Reference proteome</keyword>
<accession>A0A518H5W7</accession>
<evidence type="ECO:0000256" key="1">
    <source>
        <dbReference type="ARBA" id="ARBA00001946"/>
    </source>
</evidence>
<evidence type="ECO:0000256" key="5">
    <source>
        <dbReference type="PIRSR" id="PIRSR600760-2"/>
    </source>
</evidence>
<feature type="binding site" evidence="5">
    <location>
        <position position="217"/>
    </location>
    <ligand>
        <name>Mg(2+)</name>
        <dbReference type="ChEBI" id="CHEBI:18420"/>
        <label>1</label>
        <note>catalytic</note>
    </ligand>
</feature>
<evidence type="ECO:0000256" key="2">
    <source>
        <dbReference type="ARBA" id="ARBA00022723"/>
    </source>
</evidence>
<reference evidence="6 7" key="1">
    <citation type="submission" date="2019-02" db="EMBL/GenBank/DDBJ databases">
        <title>Deep-cultivation of Planctomycetes and their phenomic and genomic characterization uncovers novel biology.</title>
        <authorList>
            <person name="Wiegand S."/>
            <person name="Jogler M."/>
            <person name="Boedeker C."/>
            <person name="Pinto D."/>
            <person name="Vollmers J."/>
            <person name="Rivas-Marin E."/>
            <person name="Kohn T."/>
            <person name="Peeters S.H."/>
            <person name="Heuer A."/>
            <person name="Rast P."/>
            <person name="Oberbeckmann S."/>
            <person name="Bunk B."/>
            <person name="Jeske O."/>
            <person name="Meyerdierks A."/>
            <person name="Storesund J.E."/>
            <person name="Kallscheuer N."/>
            <person name="Luecker S."/>
            <person name="Lage O.M."/>
            <person name="Pohl T."/>
            <person name="Merkel B.J."/>
            <person name="Hornburger P."/>
            <person name="Mueller R.-W."/>
            <person name="Bruemmer F."/>
            <person name="Labrenz M."/>
            <person name="Spormann A.M."/>
            <person name="Op den Camp H."/>
            <person name="Overmann J."/>
            <person name="Amann R."/>
            <person name="Jetten M.S.M."/>
            <person name="Mascher T."/>
            <person name="Medema M.H."/>
            <person name="Devos D.P."/>
            <person name="Kaster A.-K."/>
            <person name="Ovreas L."/>
            <person name="Rohde M."/>
            <person name="Galperin M.Y."/>
            <person name="Jogler C."/>
        </authorList>
    </citation>
    <scope>NUCLEOTIDE SEQUENCE [LARGE SCALE GENOMIC DNA]</scope>
    <source>
        <strain evidence="6 7">ElP</strain>
    </source>
</reference>